<evidence type="ECO:0000313" key="4">
    <source>
        <dbReference type="Proteomes" id="UP000619534"/>
    </source>
</evidence>
<feature type="domain" description="GIY-YIG" evidence="2">
    <location>
        <begin position="3"/>
        <end position="78"/>
    </location>
</feature>
<comment type="similarity">
    <text evidence="1">Belongs to the UPF0213 family.</text>
</comment>
<dbReference type="PANTHER" id="PTHR34477">
    <property type="entry name" value="UPF0213 PROTEIN YHBQ"/>
    <property type="match status" value="1"/>
</dbReference>
<evidence type="ECO:0000259" key="2">
    <source>
        <dbReference type="PROSITE" id="PS50164"/>
    </source>
</evidence>
<reference evidence="4" key="1">
    <citation type="journal article" date="2019" name="Int. J. Syst. Evol. Microbiol.">
        <title>The Global Catalogue of Microorganisms (GCM) 10K type strain sequencing project: providing services to taxonomists for standard genome sequencing and annotation.</title>
        <authorList>
            <consortium name="The Broad Institute Genomics Platform"/>
            <consortium name="The Broad Institute Genome Sequencing Center for Infectious Disease"/>
            <person name="Wu L."/>
            <person name="Ma J."/>
        </authorList>
    </citation>
    <scope>NUCLEOTIDE SEQUENCE [LARGE SCALE GENOMIC DNA]</scope>
    <source>
        <strain evidence="4">CCM 7282</strain>
    </source>
</reference>
<dbReference type="Gene3D" id="3.40.1440.10">
    <property type="entry name" value="GIY-YIG endonuclease"/>
    <property type="match status" value="1"/>
</dbReference>
<comment type="caution">
    <text evidence="3">The sequence shown here is derived from an EMBL/GenBank/DDBJ whole genome shotgun (WGS) entry which is preliminary data.</text>
</comment>
<sequence length="87" mass="10183">MENSHYVYMLKCNDGSLYTGYTNNLEQRLAKHERGKGAKYTRGRGPFELVYWESFETKTAAMRKEFQIKRLSRIKKEALIALKSEGD</sequence>
<dbReference type="CDD" id="cd10456">
    <property type="entry name" value="GIY-YIG_UPF0213"/>
    <property type="match status" value="1"/>
</dbReference>
<dbReference type="Pfam" id="PF01541">
    <property type="entry name" value="GIY-YIG"/>
    <property type="match status" value="1"/>
</dbReference>
<gene>
    <name evidence="3" type="ORF">GCM10007216_38580</name>
</gene>
<evidence type="ECO:0000313" key="3">
    <source>
        <dbReference type="EMBL" id="GGD04232.1"/>
    </source>
</evidence>
<dbReference type="RefSeq" id="WP_062438415.1">
    <property type="nucleotide sequence ID" value="NZ_BMCJ01000012.1"/>
</dbReference>
<accession>A0ABQ1PUV7</accession>
<keyword evidence="4" id="KW-1185">Reference proteome</keyword>
<dbReference type="InterPro" id="IPR050190">
    <property type="entry name" value="UPF0213_domain"/>
</dbReference>
<dbReference type="InterPro" id="IPR035901">
    <property type="entry name" value="GIY-YIG_endonuc_sf"/>
</dbReference>
<dbReference type="Proteomes" id="UP000619534">
    <property type="component" value="Unassembled WGS sequence"/>
</dbReference>
<dbReference type="PROSITE" id="PS50164">
    <property type="entry name" value="GIY_YIG"/>
    <property type="match status" value="1"/>
</dbReference>
<dbReference type="SUPFAM" id="SSF82771">
    <property type="entry name" value="GIY-YIG endonuclease"/>
    <property type="match status" value="1"/>
</dbReference>
<organism evidence="3 4">
    <name type="scientific">Thalassobacillus devorans</name>
    <dbReference type="NCBI Taxonomy" id="279813"/>
    <lineage>
        <taxon>Bacteria</taxon>
        <taxon>Bacillati</taxon>
        <taxon>Bacillota</taxon>
        <taxon>Bacilli</taxon>
        <taxon>Bacillales</taxon>
        <taxon>Bacillaceae</taxon>
        <taxon>Thalassobacillus</taxon>
    </lineage>
</organism>
<evidence type="ECO:0000256" key="1">
    <source>
        <dbReference type="ARBA" id="ARBA00007435"/>
    </source>
</evidence>
<dbReference type="InterPro" id="IPR000305">
    <property type="entry name" value="GIY-YIG_endonuc"/>
</dbReference>
<name>A0ABQ1PUV7_9BACI</name>
<dbReference type="EMBL" id="BMCJ01000012">
    <property type="protein sequence ID" value="GGD04232.1"/>
    <property type="molecule type" value="Genomic_DNA"/>
</dbReference>
<protein>
    <recommendedName>
        <fullName evidence="2">GIY-YIG domain-containing protein</fullName>
    </recommendedName>
</protein>
<proteinExistence type="inferred from homology"/>
<dbReference type="PANTHER" id="PTHR34477:SF1">
    <property type="entry name" value="UPF0213 PROTEIN YHBQ"/>
    <property type="match status" value="1"/>
</dbReference>